<dbReference type="PANTHER" id="PTHR42941">
    <property type="entry name" value="SLL1037 PROTEIN"/>
    <property type="match status" value="1"/>
</dbReference>
<gene>
    <name evidence="2" type="ORF">CIB95_13310</name>
</gene>
<evidence type="ECO:0000256" key="1">
    <source>
        <dbReference type="SAM" id="SignalP"/>
    </source>
</evidence>
<feature type="chain" id="PRO_5038500754" description="TRAP transporter substrate-binding protein" evidence="1">
    <location>
        <begin position="21"/>
        <end position="340"/>
    </location>
</feature>
<evidence type="ECO:0000313" key="2">
    <source>
        <dbReference type="EMBL" id="OZM56082.1"/>
    </source>
</evidence>
<reference evidence="2 3" key="2">
    <citation type="submission" date="2017-09" db="EMBL/GenBank/DDBJ databases">
        <title>Bacillus patelloidae sp. nov., isolated from the intestinal tract of a marine limpet.</title>
        <authorList>
            <person name="Liu R."/>
            <person name="Dong C."/>
            <person name="Shao Z."/>
        </authorList>
    </citation>
    <scope>NUCLEOTIDE SEQUENCE [LARGE SCALE GENOMIC DNA]</scope>
    <source>
        <strain evidence="2 3">SA5d-4</strain>
    </source>
</reference>
<keyword evidence="1" id="KW-0732">Signal</keyword>
<keyword evidence="3" id="KW-1185">Reference proteome</keyword>
<comment type="caution">
    <text evidence="2">The sequence shown here is derived from an EMBL/GenBank/DDBJ whole genome shotgun (WGS) entry which is preliminary data.</text>
</comment>
<dbReference type="PANTHER" id="PTHR42941:SF1">
    <property type="entry name" value="SLL1037 PROTEIN"/>
    <property type="match status" value="1"/>
</dbReference>
<organism evidence="2 3">
    <name type="scientific">Lottiidibacillus patelloidae</name>
    <dbReference type="NCBI Taxonomy" id="2670334"/>
    <lineage>
        <taxon>Bacteria</taxon>
        <taxon>Bacillati</taxon>
        <taxon>Bacillota</taxon>
        <taxon>Bacilli</taxon>
        <taxon>Bacillales</taxon>
        <taxon>Bacillaceae</taxon>
        <taxon>Lottiidibacillus</taxon>
    </lineage>
</organism>
<dbReference type="Proteomes" id="UP000217083">
    <property type="component" value="Unassembled WGS sequence"/>
</dbReference>
<reference evidence="3" key="1">
    <citation type="submission" date="2017-08" db="EMBL/GenBank/DDBJ databases">
        <authorList>
            <person name="Huang Z."/>
        </authorList>
    </citation>
    <scope>NUCLEOTIDE SEQUENCE [LARGE SCALE GENOMIC DNA]</scope>
    <source>
        <strain evidence="3">SA5d-4</strain>
    </source>
</reference>
<evidence type="ECO:0000313" key="3">
    <source>
        <dbReference type="Proteomes" id="UP000217083"/>
    </source>
</evidence>
<dbReference type="SUPFAM" id="SSF53850">
    <property type="entry name" value="Periplasmic binding protein-like II"/>
    <property type="match status" value="1"/>
</dbReference>
<dbReference type="InterPro" id="IPR011852">
    <property type="entry name" value="TRAP_TAXI"/>
</dbReference>
<feature type="signal peptide" evidence="1">
    <location>
        <begin position="1"/>
        <end position="20"/>
    </location>
</feature>
<evidence type="ECO:0008006" key="4">
    <source>
        <dbReference type="Google" id="ProtNLM"/>
    </source>
</evidence>
<dbReference type="Pfam" id="PF16868">
    <property type="entry name" value="NMT1_3"/>
    <property type="match status" value="1"/>
</dbReference>
<dbReference type="NCBIfam" id="TIGR02122">
    <property type="entry name" value="TRAP_TAXI"/>
    <property type="match status" value="1"/>
</dbReference>
<dbReference type="Gene3D" id="3.40.190.10">
    <property type="entry name" value="Periplasmic binding protein-like II"/>
    <property type="match status" value="2"/>
</dbReference>
<dbReference type="EMBL" id="NPIA01000008">
    <property type="protein sequence ID" value="OZM56082.1"/>
    <property type="molecule type" value="Genomic_DNA"/>
</dbReference>
<protein>
    <recommendedName>
        <fullName evidence="4">TRAP transporter substrate-binding protein</fullName>
    </recommendedName>
</protein>
<accession>A0A263BR79</accession>
<dbReference type="RefSeq" id="WP_094925955.1">
    <property type="nucleotide sequence ID" value="NZ_NPIA01000008.1"/>
</dbReference>
<proteinExistence type="predicted"/>
<dbReference type="AlphaFoldDB" id="A0A263BR79"/>
<dbReference type="CDD" id="cd13520">
    <property type="entry name" value="PBP2_TAXI_TRAP"/>
    <property type="match status" value="1"/>
</dbReference>
<dbReference type="PROSITE" id="PS51257">
    <property type="entry name" value="PROKAR_LIPOPROTEIN"/>
    <property type="match status" value="1"/>
</dbReference>
<sequence length="340" mass="37268">MKSFHLSAVFLFACCIFISACGLPEDEGAKEAKKKELKEDFRTYLLLGTSSPGGTYFPLGQEIASVIQNNAPVEGLDVSAIATAASKENLERISIEELQLGMTIHIHAKEASEGTGDYEDAKVENLGFFGQLYPEIMQIVTLGETGILSISELQGKKVAIGPKKSGSHDAAKQILEVHGVHDGDYEAIEVDIEEAKKMLQEGRIDALFSFLGLPNNVINDLQTATEDVKFLEITDDGLEQLQKTTGYDPFIINDTSYDWLETEASTITAYAILVGSTSQIDEEVGYEITKALYENASYITHPQGKFITKNNALKGSKGIKLHPGAKKYFEEEGLLEEKKE</sequence>
<name>A0A263BR79_9BACI</name>